<dbReference type="GeneID" id="98124119"/>
<dbReference type="Pfam" id="PF13344">
    <property type="entry name" value="Hydrolase_6"/>
    <property type="match status" value="1"/>
</dbReference>
<gene>
    <name evidence="1" type="ORF">VTJ83DRAFT_3128</name>
</gene>
<dbReference type="InterPro" id="IPR023214">
    <property type="entry name" value="HAD_sf"/>
</dbReference>
<name>A0ABR4DD96_9PEZI</name>
<evidence type="ECO:0000313" key="2">
    <source>
        <dbReference type="Proteomes" id="UP001600064"/>
    </source>
</evidence>
<dbReference type="SUPFAM" id="SSF56784">
    <property type="entry name" value="HAD-like"/>
    <property type="match status" value="1"/>
</dbReference>
<dbReference type="Proteomes" id="UP001600064">
    <property type="component" value="Unassembled WGS sequence"/>
</dbReference>
<comment type="caution">
    <text evidence="1">The sequence shown here is derived from an EMBL/GenBank/DDBJ whole genome shotgun (WGS) entry which is preliminary data.</text>
</comment>
<evidence type="ECO:0000313" key="1">
    <source>
        <dbReference type="EMBL" id="KAL2268282.1"/>
    </source>
</evidence>
<dbReference type="InterPro" id="IPR036412">
    <property type="entry name" value="HAD-like_sf"/>
</dbReference>
<reference evidence="1 2" key="1">
    <citation type="journal article" date="2024" name="Commun. Biol.">
        <title>Comparative genomic analysis of thermophilic fungi reveals convergent evolutionary adaptations and gene losses.</title>
        <authorList>
            <person name="Steindorff A.S."/>
            <person name="Aguilar-Pontes M.V."/>
            <person name="Robinson A.J."/>
            <person name="Andreopoulos B."/>
            <person name="LaButti K."/>
            <person name="Kuo A."/>
            <person name="Mondo S."/>
            <person name="Riley R."/>
            <person name="Otillar R."/>
            <person name="Haridas S."/>
            <person name="Lipzen A."/>
            <person name="Grimwood J."/>
            <person name="Schmutz J."/>
            <person name="Clum A."/>
            <person name="Reid I.D."/>
            <person name="Moisan M.C."/>
            <person name="Butler G."/>
            <person name="Nguyen T.T.M."/>
            <person name="Dewar K."/>
            <person name="Conant G."/>
            <person name="Drula E."/>
            <person name="Henrissat B."/>
            <person name="Hansel C."/>
            <person name="Singer S."/>
            <person name="Hutchinson M.I."/>
            <person name="de Vries R.P."/>
            <person name="Natvig D.O."/>
            <person name="Powell A.J."/>
            <person name="Tsang A."/>
            <person name="Grigoriev I.V."/>
        </authorList>
    </citation>
    <scope>NUCLEOTIDE SEQUENCE [LARGE SCALE GENOMIC DNA]</scope>
    <source>
        <strain evidence="1 2">ATCC 22073</strain>
    </source>
</reference>
<dbReference type="RefSeq" id="XP_070867009.1">
    <property type="nucleotide sequence ID" value="XM_071009475.1"/>
</dbReference>
<proteinExistence type="predicted"/>
<keyword evidence="2" id="KW-1185">Reference proteome</keyword>
<accession>A0ABR4DD96</accession>
<protein>
    <submittedName>
        <fullName evidence="1">Uncharacterized protein</fullName>
    </submittedName>
</protein>
<dbReference type="InterPro" id="IPR006357">
    <property type="entry name" value="HAD-SF_hydro_IIA"/>
</dbReference>
<sequence>MGFVIDINTVFVADGAQRRAAPGAKEAIDKLQKHDIAFTIISSEARKTEKHIKHDIEKHLGLIVKSRLIIVPQTPCRDLVAEYKDQVILVVGDSNGRARNFAHNYGFQHVMTPSDVAELFPHLYCDGHAGHNNNSSNPPWKPSLSTGTGSCGEVRIAAVLVWWSPPLSHWDRDLRIVADVLLSQAGRIGMRAAGAGSKQNSPLRRRLVHPPDQQPRLFICGAGIADPHADELPRARTWLDELQRHFLAVSGGIPLSFDYLDDPESLLHHADRALEFVNDRLHPWLRPKDAHPPASTDPASAPFPRTVFRIGADTLFSAACSRVKRYPSHPAAGRRYALVDPERGGRVEAAIEYPNHARPWYVAASLLDAVDYALQDEYWACVEEGLRPTWPAPEGTLTG</sequence>
<organism evidence="1 2">
    <name type="scientific">Remersonia thermophila</name>
    <dbReference type="NCBI Taxonomy" id="72144"/>
    <lineage>
        <taxon>Eukaryota</taxon>
        <taxon>Fungi</taxon>
        <taxon>Dikarya</taxon>
        <taxon>Ascomycota</taxon>
        <taxon>Pezizomycotina</taxon>
        <taxon>Sordariomycetes</taxon>
        <taxon>Sordariomycetidae</taxon>
        <taxon>Sordariales</taxon>
        <taxon>Sordariales incertae sedis</taxon>
        <taxon>Remersonia</taxon>
    </lineage>
</organism>
<dbReference type="EMBL" id="JAZGUE010000003">
    <property type="protein sequence ID" value="KAL2268282.1"/>
    <property type="molecule type" value="Genomic_DNA"/>
</dbReference>
<dbReference type="Gene3D" id="3.40.50.1000">
    <property type="entry name" value="HAD superfamily/HAD-like"/>
    <property type="match status" value="1"/>
</dbReference>